<sequence>MSLDIPQGTNTFLLSDSNIFVRNVRVEY</sequence>
<organism evidence="1">
    <name type="scientific">Anguilla anguilla</name>
    <name type="common">European freshwater eel</name>
    <name type="synonym">Muraena anguilla</name>
    <dbReference type="NCBI Taxonomy" id="7936"/>
    <lineage>
        <taxon>Eukaryota</taxon>
        <taxon>Metazoa</taxon>
        <taxon>Chordata</taxon>
        <taxon>Craniata</taxon>
        <taxon>Vertebrata</taxon>
        <taxon>Euteleostomi</taxon>
        <taxon>Actinopterygii</taxon>
        <taxon>Neopterygii</taxon>
        <taxon>Teleostei</taxon>
        <taxon>Anguilliformes</taxon>
        <taxon>Anguillidae</taxon>
        <taxon>Anguilla</taxon>
    </lineage>
</organism>
<proteinExistence type="predicted"/>
<protein>
    <submittedName>
        <fullName evidence="1">Uncharacterized protein</fullName>
    </submittedName>
</protein>
<accession>A0A0E9SR46</accession>
<evidence type="ECO:0000313" key="1">
    <source>
        <dbReference type="EMBL" id="JAH42998.1"/>
    </source>
</evidence>
<dbReference type="AlphaFoldDB" id="A0A0E9SR46"/>
<dbReference type="EMBL" id="GBXM01065579">
    <property type="protein sequence ID" value="JAH42998.1"/>
    <property type="molecule type" value="Transcribed_RNA"/>
</dbReference>
<name>A0A0E9SR46_ANGAN</name>
<reference evidence="1" key="2">
    <citation type="journal article" date="2015" name="Fish Shellfish Immunol.">
        <title>Early steps in the European eel (Anguilla anguilla)-Vibrio vulnificus interaction in the gills: Role of the RtxA13 toxin.</title>
        <authorList>
            <person name="Callol A."/>
            <person name="Pajuelo D."/>
            <person name="Ebbesson L."/>
            <person name="Teles M."/>
            <person name="MacKenzie S."/>
            <person name="Amaro C."/>
        </authorList>
    </citation>
    <scope>NUCLEOTIDE SEQUENCE</scope>
</reference>
<reference evidence="1" key="1">
    <citation type="submission" date="2014-11" db="EMBL/GenBank/DDBJ databases">
        <authorList>
            <person name="Amaro Gonzalez C."/>
        </authorList>
    </citation>
    <scope>NUCLEOTIDE SEQUENCE</scope>
</reference>